<gene>
    <name evidence="1" type="ORF">GCM10023153_22700</name>
</gene>
<dbReference type="EMBL" id="BAABFX010000030">
    <property type="protein sequence ID" value="GAA4398125.1"/>
    <property type="molecule type" value="Genomic_DNA"/>
</dbReference>
<sequence>MRPKKVRKLLAEALKAHRVARVWRDLDDSGFTDGFIIELTSDWVVMHVLDDGVYLDSLLMMRVRDISTVIDGHHGYIDRALRGLGQSVAEFACPEDATVRDLVVASADLHPLSAFALGDEGEEQLMVGRLVKAGKNRVWHHFLRPDGTWAADVDRWRYEQISSIQIGGRYLEALAQFGDPYPGDGPVAAPELGR</sequence>
<accession>A0ABP8JZT6</accession>
<proteinExistence type="predicted"/>
<protein>
    <submittedName>
        <fullName evidence="1">Uncharacterized protein</fullName>
    </submittedName>
</protein>
<dbReference type="Proteomes" id="UP001500390">
    <property type="component" value="Unassembled WGS sequence"/>
</dbReference>
<organism evidence="1 2">
    <name type="scientific">Ornithinibacter aureus</name>
    <dbReference type="NCBI Taxonomy" id="622664"/>
    <lineage>
        <taxon>Bacteria</taxon>
        <taxon>Bacillati</taxon>
        <taxon>Actinomycetota</taxon>
        <taxon>Actinomycetes</taxon>
        <taxon>Micrococcales</taxon>
        <taxon>Intrasporangiaceae</taxon>
        <taxon>Ornithinibacter</taxon>
    </lineage>
</organism>
<reference evidence="2" key="1">
    <citation type="journal article" date="2019" name="Int. J. Syst. Evol. Microbiol.">
        <title>The Global Catalogue of Microorganisms (GCM) 10K type strain sequencing project: providing services to taxonomists for standard genome sequencing and annotation.</title>
        <authorList>
            <consortium name="The Broad Institute Genomics Platform"/>
            <consortium name="The Broad Institute Genome Sequencing Center for Infectious Disease"/>
            <person name="Wu L."/>
            <person name="Ma J."/>
        </authorList>
    </citation>
    <scope>NUCLEOTIDE SEQUENCE [LARGE SCALE GENOMIC DNA]</scope>
    <source>
        <strain evidence="2">JCM 17738</strain>
    </source>
</reference>
<dbReference type="RefSeq" id="WP_159901163.1">
    <property type="nucleotide sequence ID" value="NZ_BAABFX010000030.1"/>
</dbReference>
<comment type="caution">
    <text evidence="1">The sequence shown here is derived from an EMBL/GenBank/DDBJ whole genome shotgun (WGS) entry which is preliminary data.</text>
</comment>
<evidence type="ECO:0000313" key="1">
    <source>
        <dbReference type="EMBL" id="GAA4398125.1"/>
    </source>
</evidence>
<evidence type="ECO:0000313" key="2">
    <source>
        <dbReference type="Proteomes" id="UP001500390"/>
    </source>
</evidence>
<name>A0ABP8JZT6_9MICO</name>
<keyword evidence="2" id="KW-1185">Reference proteome</keyword>